<dbReference type="KEGG" id="vg:9887839"/>
<organismHost>
    <name type="scientific">Cafeteria roenbergensis</name>
    <name type="common">Marine flagellate</name>
    <dbReference type="NCBI Taxonomy" id="33653"/>
</organismHost>
<gene>
    <name evidence="1" type="ORF">crov436</name>
</gene>
<reference evidence="1 2" key="1">
    <citation type="journal article" date="2010" name="Proc. Natl. Acad. Sci. U.S.A.">
        <title>Giant virus with a remarkable complement of genes infects marine zooplankton.</title>
        <authorList>
            <person name="Fischer M.G."/>
            <person name="Allen M.J."/>
            <person name="Wilson W.H."/>
            <person name="Suttle C.A."/>
        </authorList>
    </citation>
    <scope>NUCLEOTIDE SEQUENCE [LARGE SCALE GENOMIC DNA]</scope>
    <source>
        <strain evidence="1 2">BV-PW1</strain>
    </source>
</reference>
<evidence type="ECO:0000313" key="2">
    <source>
        <dbReference type="Proteomes" id="UP000029781"/>
    </source>
</evidence>
<protein>
    <submittedName>
        <fullName evidence="1">Uncharacterized protein</fullName>
    </submittedName>
</protein>
<dbReference type="Proteomes" id="UP000029781">
    <property type="component" value="Segment"/>
</dbReference>
<dbReference type="GeneID" id="9887839"/>
<dbReference type="EMBL" id="GU244497">
    <property type="protein sequence ID" value="ADO67470.1"/>
    <property type="molecule type" value="Genomic_DNA"/>
</dbReference>
<sequence>MKNIIAIVILIGAVSIFLSKKLELYSSWKKTPATITSVKKILNNKKLGEIRYTYLVNNKEYTGSLLQKIINNELIIPKKMHVYYHWLNPELSVKSIPINFEDILLLLTSIIGCLYLYFYSCESCISEGPIPVLVDSIKIIS</sequence>
<organism evidence="1 2">
    <name type="scientific">Cafeteria roenbergensis virus (strain BV-PW1)</name>
    <name type="common">CroV</name>
    <dbReference type="NCBI Taxonomy" id="693272"/>
    <lineage>
        <taxon>Viruses</taxon>
        <taxon>Varidnaviria</taxon>
        <taxon>Bamfordvirae</taxon>
        <taxon>Nucleocytoviricota</taxon>
        <taxon>Megaviricetes</taxon>
        <taxon>Imitervirales</taxon>
        <taxon>Mimiviridae</taxon>
        <taxon>Aliimimivirinae</taxon>
        <taxon>Rheavirus</taxon>
        <taxon>Rheavirus sinusmexicani</taxon>
    </lineage>
</organism>
<dbReference type="RefSeq" id="YP_003970069.1">
    <property type="nucleotide sequence ID" value="NC_014637.1"/>
</dbReference>
<keyword evidence="2" id="KW-1185">Reference proteome</keyword>
<proteinExistence type="predicted"/>
<name>E3T5K7_CROVB</name>
<evidence type="ECO:0000313" key="1">
    <source>
        <dbReference type="EMBL" id="ADO67470.1"/>
    </source>
</evidence>
<accession>E3T5K7</accession>